<keyword evidence="5" id="KW-0521">NADP</keyword>
<keyword evidence="6" id="KW-0560">Oxidoreductase</keyword>
<comment type="cofactor">
    <cofactor evidence="1">
        <name>FMN</name>
        <dbReference type="ChEBI" id="CHEBI:58210"/>
    </cofactor>
</comment>
<dbReference type="CDD" id="cd02149">
    <property type="entry name" value="NfsB-like"/>
    <property type="match status" value="1"/>
</dbReference>
<dbReference type="EMBL" id="CP139960">
    <property type="protein sequence ID" value="WQD40271.1"/>
    <property type="molecule type" value="Genomic_DNA"/>
</dbReference>
<dbReference type="InterPro" id="IPR000415">
    <property type="entry name" value="Nitroreductase-like"/>
</dbReference>
<dbReference type="PANTHER" id="PTHR43673">
    <property type="entry name" value="NAD(P)H NITROREDUCTASE YDGI-RELATED"/>
    <property type="match status" value="1"/>
</dbReference>
<keyword evidence="4" id="KW-0288">FMN</keyword>
<evidence type="ECO:0000256" key="2">
    <source>
        <dbReference type="ARBA" id="ARBA00007118"/>
    </source>
</evidence>
<evidence type="ECO:0000313" key="9">
    <source>
        <dbReference type="Proteomes" id="UP001325680"/>
    </source>
</evidence>
<keyword evidence="3" id="KW-0285">Flavoprotein</keyword>
<reference evidence="8 9" key="1">
    <citation type="submission" date="2023-12" db="EMBL/GenBank/DDBJ databases">
        <title>Genome sequencing and assembly of bacterial species from a model synthetic community.</title>
        <authorList>
            <person name="Hogle S.L."/>
        </authorList>
    </citation>
    <scope>NUCLEOTIDE SEQUENCE [LARGE SCALE GENOMIC DNA]</scope>
    <source>
        <strain evidence="8 9">HAMBI_3031</strain>
    </source>
</reference>
<evidence type="ECO:0000256" key="4">
    <source>
        <dbReference type="ARBA" id="ARBA00022643"/>
    </source>
</evidence>
<proteinExistence type="inferred from homology"/>
<dbReference type="InterPro" id="IPR029479">
    <property type="entry name" value="Nitroreductase"/>
</dbReference>
<keyword evidence="9" id="KW-1185">Reference proteome</keyword>
<organism evidence="8 9">
    <name type="scientific">Niabella yanshanensis</name>
    <dbReference type="NCBI Taxonomy" id="577386"/>
    <lineage>
        <taxon>Bacteria</taxon>
        <taxon>Pseudomonadati</taxon>
        <taxon>Bacteroidota</taxon>
        <taxon>Chitinophagia</taxon>
        <taxon>Chitinophagales</taxon>
        <taxon>Chitinophagaceae</taxon>
        <taxon>Niabella</taxon>
    </lineage>
</organism>
<dbReference type="Pfam" id="PF00881">
    <property type="entry name" value="Nitroreductase"/>
    <property type="match status" value="1"/>
</dbReference>
<evidence type="ECO:0000313" key="8">
    <source>
        <dbReference type="EMBL" id="WQD40271.1"/>
    </source>
</evidence>
<evidence type="ECO:0000256" key="5">
    <source>
        <dbReference type="ARBA" id="ARBA00022857"/>
    </source>
</evidence>
<name>A0ABZ0WCT8_9BACT</name>
<dbReference type="PANTHER" id="PTHR43673:SF2">
    <property type="entry name" value="NITROREDUCTASE"/>
    <property type="match status" value="1"/>
</dbReference>
<dbReference type="Gene3D" id="3.40.109.10">
    <property type="entry name" value="NADH Oxidase"/>
    <property type="match status" value="1"/>
</dbReference>
<accession>A0ABZ0WCT8</accession>
<evidence type="ECO:0000259" key="7">
    <source>
        <dbReference type="Pfam" id="PF00881"/>
    </source>
</evidence>
<evidence type="ECO:0000256" key="3">
    <source>
        <dbReference type="ARBA" id="ARBA00022630"/>
    </source>
</evidence>
<dbReference type="InterPro" id="IPR033878">
    <property type="entry name" value="NfsB-like"/>
</dbReference>
<feature type="domain" description="Nitroreductase" evidence="7">
    <location>
        <begin position="8"/>
        <end position="183"/>
    </location>
</feature>
<sequence>MELIKHLNWRYATKKYSNRKVPDAQVHQIIEAISLSASSAGLQPYRIFSVSNEALKKQLGEGSFNTQIAESSHLLVFAAYTSITREQIAAYISYMARERGIPEGGMADFQKSLEGFLLSRPDEENFTWAARQAYIALGTGIIAAAELKVDATPMEGFDGAKVDELLGLKEKGLKSVVLLSLGYRDEEKDFLVNLKKIRIPKEEFASIID</sequence>
<gene>
    <name evidence="8" type="ORF">U0035_08955</name>
</gene>
<dbReference type="Proteomes" id="UP001325680">
    <property type="component" value="Chromosome"/>
</dbReference>
<dbReference type="RefSeq" id="WP_114789651.1">
    <property type="nucleotide sequence ID" value="NZ_CP139960.1"/>
</dbReference>
<evidence type="ECO:0000256" key="6">
    <source>
        <dbReference type="ARBA" id="ARBA00023002"/>
    </source>
</evidence>
<comment type="similarity">
    <text evidence="2">Belongs to the nitroreductase family.</text>
</comment>
<dbReference type="SUPFAM" id="SSF55469">
    <property type="entry name" value="FMN-dependent nitroreductase-like"/>
    <property type="match status" value="1"/>
</dbReference>
<evidence type="ECO:0000256" key="1">
    <source>
        <dbReference type="ARBA" id="ARBA00001917"/>
    </source>
</evidence>
<protein>
    <submittedName>
        <fullName evidence="8">NAD(P)H-dependent oxidoreductase</fullName>
    </submittedName>
</protein>